<accession>A0A0F9HIM8</accession>
<dbReference type="EMBL" id="LAZR01016787">
    <property type="protein sequence ID" value="KKM03017.1"/>
    <property type="molecule type" value="Genomic_DNA"/>
</dbReference>
<comment type="caution">
    <text evidence="2">The sequence shown here is derived from an EMBL/GenBank/DDBJ whole genome shotgun (WGS) entry which is preliminary data.</text>
</comment>
<dbReference type="InterPro" id="IPR004942">
    <property type="entry name" value="Roadblock/LAMTOR2_dom"/>
</dbReference>
<feature type="domain" description="Roadblock/LAMTOR2" evidence="1">
    <location>
        <begin position="11"/>
        <end position="100"/>
    </location>
</feature>
<sequence length="128" mass="14245">MQEENNTIEKLEKVLKKLLIDNPVITVAIITSIEGLPIVSILPRGVNETIVSAMVATLLSLSERAVMEMKIGEFSQLFIKGIDGYLLVFEAIPAVLSVSTKEDVKLGLIFFECERVSREISRILKNKL</sequence>
<dbReference type="SMART" id="SM00960">
    <property type="entry name" value="Robl_LC7"/>
    <property type="match status" value="1"/>
</dbReference>
<reference evidence="2" key="1">
    <citation type="journal article" date="2015" name="Nature">
        <title>Complex archaea that bridge the gap between prokaryotes and eukaryotes.</title>
        <authorList>
            <person name="Spang A."/>
            <person name="Saw J.H."/>
            <person name="Jorgensen S.L."/>
            <person name="Zaremba-Niedzwiedzka K."/>
            <person name="Martijn J."/>
            <person name="Lind A.E."/>
            <person name="van Eijk R."/>
            <person name="Schleper C."/>
            <person name="Guy L."/>
            <person name="Ettema T.J."/>
        </authorList>
    </citation>
    <scope>NUCLEOTIDE SEQUENCE</scope>
</reference>
<name>A0A0F9HIM8_9ZZZZ</name>
<protein>
    <recommendedName>
        <fullName evidence="1">Roadblock/LAMTOR2 domain-containing protein</fullName>
    </recommendedName>
</protein>
<gene>
    <name evidence="2" type="ORF">LCGC14_1778640</name>
</gene>
<organism evidence="2">
    <name type="scientific">marine sediment metagenome</name>
    <dbReference type="NCBI Taxonomy" id="412755"/>
    <lineage>
        <taxon>unclassified sequences</taxon>
        <taxon>metagenomes</taxon>
        <taxon>ecological metagenomes</taxon>
    </lineage>
</organism>
<dbReference type="Pfam" id="PF03259">
    <property type="entry name" value="Robl_LC7"/>
    <property type="match status" value="1"/>
</dbReference>
<evidence type="ECO:0000259" key="1">
    <source>
        <dbReference type="SMART" id="SM00960"/>
    </source>
</evidence>
<dbReference type="SUPFAM" id="SSF103196">
    <property type="entry name" value="Roadblock/LC7 domain"/>
    <property type="match status" value="1"/>
</dbReference>
<evidence type="ECO:0000313" key="2">
    <source>
        <dbReference type="EMBL" id="KKM03017.1"/>
    </source>
</evidence>
<proteinExistence type="predicted"/>
<dbReference type="AlphaFoldDB" id="A0A0F9HIM8"/>
<dbReference type="Gene3D" id="3.30.450.30">
    <property type="entry name" value="Dynein light chain 2a, cytoplasmic"/>
    <property type="match status" value="1"/>
</dbReference>